<proteinExistence type="predicted"/>
<name>A0ABX1RCI7_9PSEU</name>
<evidence type="ECO:0000313" key="2">
    <source>
        <dbReference type="Proteomes" id="UP001296706"/>
    </source>
</evidence>
<comment type="caution">
    <text evidence="1">The sequence shown here is derived from an EMBL/GenBank/DDBJ whole genome shotgun (WGS) entry which is preliminary data.</text>
</comment>
<organism evidence="1 2">
    <name type="scientific">Pseudonocardia xinjiangensis</name>
    <dbReference type="NCBI Taxonomy" id="75289"/>
    <lineage>
        <taxon>Bacteria</taxon>
        <taxon>Bacillati</taxon>
        <taxon>Actinomycetota</taxon>
        <taxon>Actinomycetes</taxon>
        <taxon>Pseudonocardiales</taxon>
        <taxon>Pseudonocardiaceae</taxon>
        <taxon>Pseudonocardia</taxon>
    </lineage>
</organism>
<dbReference type="EMBL" id="JAAXKY010000022">
    <property type="protein sequence ID" value="NMH77369.1"/>
    <property type="molecule type" value="Genomic_DNA"/>
</dbReference>
<reference evidence="1 2" key="1">
    <citation type="submission" date="2020-04" db="EMBL/GenBank/DDBJ databases">
        <authorList>
            <person name="Klaysubun C."/>
            <person name="Duangmal K."/>
            <person name="Lipun K."/>
        </authorList>
    </citation>
    <scope>NUCLEOTIDE SEQUENCE [LARGE SCALE GENOMIC DNA]</scope>
    <source>
        <strain evidence="1 2">JCM 11839</strain>
    </source>
</reference>
<sequence length="55" mass="5922">MGTAYIDTTLDDHSRIAYSEVCDDETAVTAVAVLRRAAAWFAARGGDHPPSADRQ</sequence>
<protein>
    <submittedName>
        <fullName evidence="1">DDE-type integrase/transposase/recombinase</fullName>
    </submittedName>
</protein>
<dbReference type="Proteomes" id="UP001296706">
    <property type="component" value="Unassembled WGS sequence"/>
</dbReference>
<accession>A0ABX1RCI7</accession>
<keyword evidence="2" id="KW-1185">Reference proteome</keyword>
<evidence type="ECO:0000313" key="1">
    <source>
        <dbReference type="EMBL" id="NMH77369.1"/>
    </source>
</evidence>
<gene>
    <name evidence="1" type="ORF">HF577_09745</name>
</gene>